<dbReference type="EMBL" id="KV878240">
    <property type="protein sequence ID" value="OJZ87673.1"/>
    <property type="molecule type" value="Genomic_DNA"/>
</dbReference>
<feature type="transmembrane region" description="Helical" evidence="1">
    <location>
        <begin position="58"/>
        <end position="81"/>
    </location>
</feature>
<keyword evidence="1" id="KW-1133">Transmembrane helix</keyword>
<proteinExistence type="predicted"/>
<evidence type="ECO:0000313" key="2">
    <source>
        <dbReference type="EMBL" id="OJZ87673.1"/>
    </source>
</evidence>
<organism evidence="2 3">
    <name type="scientific">Aspergillus luchuensis (strain CBS 106.47)</name>
    <dbReference type="NCBI Taxonomy" id="1137211"/>
    <lineage>
        <taxon>Eukaryota</taxon>
        <taxon>Fungi</taxon>
        <taxon>Dikarya</taxon>
        <taxon>Ascomycota</taxon>
        <taxon>Pezizomycotina</taxon>
        <taxon>Eurotiomycetes</taxon>
        <taxon>Eurotiomycetidae</taxon>
        <taxon>Eurotiales</taxon>
        <taxon>Aspergillaceae</taxon>
        <taxon>Aspergillus</taxon>
        <taxon>Aspergillus subgen. Circumdati</taxon>
    </lineage>
</organism>
<name>A0A1M3TLL9_ASPLC</name>
<evidence type="ECO:0000256" key="1">
    <source>
        <dbReference type="SAM" id="Phobius"/>
    </source>
</evidence>
<evidence type="ECO:0000313" key="3">
    <source>
        <dbReference type="Proteomes" id="UP000184063"/>
    </source>
</evidence>
<dbReference type="VEuPathDB" id="FungiDB:ASPFODRAFT_585009"/>
<gene>
    <name evidence="2" type="ORF">ASPFODRAFT_585009</name>
</gene>
<dbReference type="AlphaFoldDB" id="A0A1M3TLL9"/>
<dbReference type="Proteomes" id="UP000184063">
    <property type="component" value="Unassembled WGS sequence"/>
</dbReference>
<keyword evidence="1" id="KW-0812">Transmembrane</keyword>
<protein>
    <submittedName>
        <fullName evidence="2">Uncharacterized protein</fullName>
    </submittedName>
</protein>
<accession>A0A1M3TLL9</accession>
<sequence length="116" mass="12885">MRNRSSHDRPLFLRIGWQATRPDSISQSLVHTGPPLLADQHCPRNFLMTRKGDPKPNGAVVAVVQALGGHVWGLLIIALPACLHHPHPFTRPLWPECWILTVSDSSSSLSPLLFSR</sequence>
<keyword evidence="1" id="KW-0472">Membrane</keyword>
<reference evidence="3" key="1">
    <citation type="journal article" date="2017" name="Genome Biol.">
        <title>Comparative genomics reveals high biological diversity and specific adaptations in the industrially and medically important fungal genus Aspergillus.</title>
        <authorList>
            <person name="de Vries R.P."/>
            <person name="Riley R."/>
            <person name="Wiebenga A."/>
            <person name="Aguilar-Osorio G."/>
            <person name="Amillis S."/>
            <person name="Uchima C.A."/>
            <person name="Anderluh G."/>
            <person name="Asadollahi M."/>
            <person name="Askin M."/>
            <person name="Barry K."/>
            <person name="Battaglia E."/>
            <person name="Bayram O."/>
            <person name="Benocci T."/>
            <person name="Braus-Stromeyer S.A."/>
            <person name="Caldana C."/>
            <person name="Canovas D."/>
            <person name="Cerqueira G.C."/>
            <person name="Chen F."/>
            <person name="Chen W."/>
            <person name="Choi C."/>
            <person name="Clum A."/>
            <person name="Dos Santos R.A."/>
            <person name="Damasio A.R."/>
            <person name="Diallinas G."/>
            <person name="Emri T."/>
            <person name="Fekete E."/>
            <person name="Flipphi M."/>
            <person name="Freyberg S."/>
            <person name="Gallo A."/>
            <person name="Gournas C."/>
            <person name="Habgood R."/>
            <person name="Hainaut M."/>
            <person name="Harispe M.L."/>
            <person name="Henrissat B."/>
            <person name="Hilden K.S."/>
            <person name="Hope R."/>
            <person name="Hossain A."/>
            <person name="Karabika E."/>
            <person name="Karaffa L."/>
            <person name="Karanyi Z."/>
            <person name="Krasevec N."/>
            <person name="Kuo A."/>
            <person name="Kusch H."/>
            <person name="LaButti K."/>
            <person name="Lagendijk E.L."/>
            <person name="Lapidus A."/>
            <person name="Levasseur A."/>
            <person name="Lindquist E."/>
            <person name="Lipzen A."/>
            <person name="Logrieco A.F."/>
            <person name="MacCabe A."/>
            <person name="Maekelae M.R."/>
            <person name="Malavazi I."/>
            <person name="Melin P."/>
            <person name="Meyer V."/>
            <person name="Mielnichuk N."/>
            <person name="Miskei M."/>
            <person name="Molnar A.P."/>
            <person name="Mule G."/>
            <person name="Ngan C.Y."/>
            <person name="Orejas M."/>
            <person name="Orosz E."/>
            <person name="Ouedraogo J.P."/>
            <person name="Overkamp K.M."/>
            <person name="Park H.-S."/>
            <person name="Perrone G."/>
            <person name="Piumi F."/>
            <person name="Punt P.J."/>
            <person name="Ram A.F."/>
            <person name="Ramon A."/>
            <person name="Rauscher S."/>
            <person name="Record E."/>
            <person name="Riano-Pachon D.M."/>
            <person name="Robert V."/>
            <person name="Roehrig J."/>
            <person name="Ruller R."/>
            <person name="Salamov A."/>
            <person name="Salih N.S."/>
            <person name="Samson R.A."/>
            <person name="Sandor E."/>
            <person name="Sanguinetti M."/>
            <person name="Schuetze T."/>
            <person name="Sepcic K."/>
            <person name="Shelest E."/>
            <person name="Sherlock G."/>
            <person name="Sophianopoulou V."/>
            <person name="Squina F.M."/>
            <person name="Sun H."/>
            <person name="Susca A."/>
            <person name="Todd R.B."/>
            <person name="Tsang A."/>
            <person name="Unkles S.E."/>
            <person name="van de Wiele N."/>
            <person name="van Rossen-Uffink D."/>
            <person name="Oliveira J.V."/>
            <person name="Vesth T.C."/>
            <person name="Visser J."/>
            <person name="Yu J.-H."/>
            <person name="Zhou M."/>
            <person name="Andersen M.R."/>
            <person name="Archer D.B."/>
            <person name="Baker S.E."/>
            <person name="Benoit I."/>
            <person name="Brakhage A.A."/>
            <person name="Braus G.H."/>
            <person name="Fischer R."/>
            <person name="Frisvad J.C."/>
            <person name="Goldman G.H."/>
            <person name="Houbraken J."/>
            <person name="Oakley B."/>
            <person name="Pocsi I."/>
            <person name="Scazzocchio C."/>
            <person name="Seiboth B."/>
            <person name="vanKuyk P.A."/>
            <person name="Wortman J."/>
            <person name="Dyer P.S."/>
            <person name="Grigoriev I.V."/>
        </authorList>
    </citation>
    <scope>NUCLEOTIDE SEQUENCE [LARGE SCALE GENOMIC DNA]</scope>
    <source>
        <strain evidence="3">CBS 106.47</strain>
    </source>
</reference>